<dbReference type="InterPro" id="IPR009057">
    <property type="entry name" value="Homeodomain-like_sf"/>
</dbReference>
<dbReference type="Gene3D" id="1.10.357.10">
    <property type="entry name" value="Tetracycline Repressor, domain 2"/>
    <property type="match status" value="1"/>
</dbReference>
<sequence>MSDALPSPTNETPIKNEAAVMDALWPLVAERGWHGFSFSDLATRSGLDLAELRQSFPAKFELLRLHARLVDQAVLENSPVTSTGSARDRLFDTLMRRLDALQPHRLGLLRFYRDLRSDPLLTLAMTPIIAASMAWMLEASNINACGPAGLLRVNGLSVVWLSTLREWEQDDSVDLGSTMAALDRALDKAERVANTFRMGEEDAAGVEQRL</sequence>
<reference evidence="2" key="1">
    <citation type="journal article" date="2019" name="Int. J. Syst. Evol. Microbiol.">
        <title>The Global Catalogue of Microorganisms (GCM) 10K type strain sequencing project: providing services to taxonomists for standard genome sequencing and annotation.</title>
        <authorList>
            <consortium name="The Broad Institute Genomics Platform"/>
            <consortium name="The Broad Institute Genome Sequencing Center for Infectious Disease"/>
            <person name="Wu L."/>
            <person name="Ma J."/>
        </authorList>
    </citation>
    <scope>NUCLEOTIDE SEQUENCE [LARGE SCALE GENOMIC DNA]</scope>
    <source>
        <strain evidence="2">KCTC 52094</strain>
    </source>
</reference>
<dbReference type="RefSeq" id="WP_379596858.1">
    <property type="nucleotide sequence ID" value="NZ_JBHRTN010000010.1"/>
</dbReference>
<comment type="caution">
    <text evidence="1">The sequence shown here is derived from an EMBL/GenBank/DDBJ whole genome shotgun (WGS) entry which is preliminary data.</text>
</comment>
<dbReference type="SUPFAM" id="SSF46689">
    <property type="entry name" value="Homeodomain-like"/>
    <property type="match status" value="1"/>
</dbReference>
<proteinExistence type="predicted"/>
<accession>A0ABV7G066</accession>
<evidence type="ECO:0000313" key="1">
    <source>
        <dbReference type="EMBL" id="MFC3125880.1"/>
    </source>
</evidence>
<protein>
    <submittedName>
        <fullName evidence="1">TetR family transcriptional regulator</fullName>
    </submittedName>
</protein>
<dbReference type="Proteomes" id="UP001595593">
    <property type="component" value="Unassembled WGS sequence"/>
</dbReference>
<evidence type="ECO:0000313" key="2">
    <source>
        <dbReference type="Proteomes" id="UP001595593"/>
    </source>
</evidence>
<name>A0ABV7G066_9PROT</name>
<gene>
    <name evidence="1" type="ORF">ACFOD4_12495</name>
</gene>
<dbReference type="EMBL" id="JBHRTN010000010">
    <property type="protein sequence ID" value="MFC3125880.1"/>
    <property type="molecule type" value="Genomic_DNA"/>
</dbReference>
<keyword evidence="2" id="KW-1185">Reference proteome</keyword>
<organism evidence="1 2">
    <name type="scientific">Teichococcus globiformis</name>
    <dbReference type="NCBI Taxonomy" id="2307229"/>
    <lineage>
        <taxon>Bacteria</taxon>
        <taxon>Pseudomonadati</taxon>
        <taxon>Pseudomonadota</taxon>
        <taxon>Alphaproteobacteria</taxon>
        <taxon>Acetobacterales</taxon>
        <taxon>Roseomonadaceae</taxon>
        <taxon>Roseomonas</taxon>
    </lineage>
</organism>